<name>A0A5C7A4T5_9GAMM</name>
<dbReference type="SUPFAM" id="SSF75217">
    <property type="entry name" value="alpha/beta knot"/>
    <property type="match status" value="1"/>
</dbReference>
<dbReference type="Pfam" id="PF04452">
    <property type="entry name" value="Methyltrans_RNA"/>
    <property type="match status" value="2"/>
</dbReference>
<dbReference type="InterPro" id="IPR029028">
    <property type="entry name" value="Alpha/beta_knot_MTases"/>
</dbReference>
<dbReference type="NCBIfam" id="TIGR00046">
    <property type="entry name" value="RsmE family RNA methyltransferase"/>
    <property type="match status" value="1"/>
</dbReference>
<dbReference type="GO" id="GO:0070042">
    <property type="term" value="F:rRNA (uridine-N3-)-methyltransferase activity"/>
    <property type="evidence" value="ECO:0007669"/>
    <property type="project" value="TreeGrafter"/>
</dbReference>
<dbReference type="AlphaFoldDB" id="A0A5C7A4T5"/>
<sequence>MNCILLPADHFSRPFAKISAISQIEHINKVLGAKVGDTLKIGELGGNLGSAVIDKMTADSIQLRDVQLDKLPPAKLDVTVILALPRPKVLRRLIMDMTALGVRDIILINSYRTQKSYWQSPLLARLDEFVLEGLQQGIDTIAPGISLQKRFKPFVEDELASLITHHAIVAHPYSEQSLLAYLRQLSLPSVSSLNEQPELATADGYSVKENPAVNTLETALPSVVCIGAEGGWIDYEIELFAAQGCQAVNIGTRVLRTEAAVNVVLGHWLLHSSF</sequence>
<accession>A0A5C7A4T5</accession>
<dbReference type="PANTHER" id="PTHR30027">
    <property type="entry name" value="RIBOSOMAL RNA SMALL SUBUNIT METHYLTRANSFERASE E"/>
    <property type="match status" value="1"/>
</dbReference>
<comment type="catalytic activity">
    <reaction evidence="9 10">
        <text>uridine(1498) in 16S rRNA + S-adenosyl-L-methionine = N(3)-methyluridine(1498) in 16S rRNA + S-adenosyl-L-homocysteine + H(+)</text>
        <dbReference type="Rhea" id="RHEA:42920"/>
        <dbReference type="Rhea" id="RHEA-COMP:10283"/>
        <dbReference type="Rhea" id="RHEA-COMP:10284"/>
        <dbReference type="ChEBI" id="CHEBI:15378"/>
        <dbReference type="ChEBI" id="CHEBI:57856"/>
        <dbReference type="ChEBI" id="CHEBI:59789"/>
        <dbReference type="ChEBI" id="CHEBI:65315"/>
        <dbReference type="ChEBI" id="CHEBI:74502"/>
        <dbReference type="EC" id="2.1.1.193"/>
    </reaction>
</comment>
<dbReference type="GO" id="GO:0005737">
    <property type="term" value="C:cytoplasm"/>
    <property type="evidence" value="ECO:0007669"/>
    <property type="project" value="UniProtKB-SubCell"/>
</dbReference>
<keyword evidence="3 10" id="KW-0963">Cytoplasm</keyword>
<dbReference type="PIRSF" id="PIRSF015601">
    <property type="entry name" value="MTase_slr0722"/>
    <property type="match status" value="1"/>
</dbReference>
<organism evidence="12 13">
    <name type="scientific">Psychrobacter frigidicola</name>
    <dbReference type="NCBI Taxonomy" id="45611"/>
    <lineage>
        <taxon>Bacteria</taxon>
        <taxon>Pseudomonadati</taxon>
        <taxon>Pseudomonadota</taxon>
        <taxon>Gammaproteobacteria</taxon>
        <taxon>Moraxellales</taxon>
        <taxon>Moraxellaceae</taxon>
        <taxon>Psychrobacter</taxon>
    </lineage>
</organism>
<dbReference type="PANTHER" id="PTHR30027:SF3">
    <property type="entry name" value="16S RRNA (URACIL(1498)-N(3))-METHYLTRANSFERASE"/>
    <property type="match status" value="1"/>
</dbReference>
<evidence type="ECO:0000256" key="1">
    <source>
        <dbReference type="ARBA" id="ARBA00004496"/>
    </source>
</evidence>
<protein>
    <recommendedName>
        <fullName evidence="10">Ribosomal RNA small subunit methyltransferase E</fullName>
        <ecNumber evidence="10">2.1.1.193</ecNumber>
    </recommendedName>
</protein>
<dbReference type="GO" id="GO:0070475">
    <property type="term" value="P:rRNA base methylation"/>
    <property type="evidence" value="ECO:0007669"/>
    <property type="project" value="TreeGrafter"/>
</dbReference>
<dbReference type="CDD" id="cd18084">
    <property type="entry name" value="RsmE-like"/>
    <property type="match status" value="1"/>
</dbReference>
<dbReference type="OrthoDB" id="9815641at2"/>
<proteinExistence type="inferred from homology"/>
<dbReference type="NCBIfam" id="NF008700">
    <property type="entry name" value="PRK11713.5-4"/>
    <property type="match status" value="1"/>
</dbReference>
<keyword evidence="6 10" id="KW-0808">Transferase</keyword>
<evidence type="ECO:0000256" key="9">
    <source>
        <dbReference type="ARBA" id="ARBA00047944"/>
    </source>
</evidence>
<evidence type="ECO:0000256" key="7">
    <source>
        <dbReference type="ARBA" id="ARBA00022691"/>
    </source>
</evidence>
<comment type="subcellular location">
    <subcellularLocation>
        <location evidence="1 10">Cytoplasm</location>
    </subcellularLocation>
</comment>
<evidence type="ECO:0000256" key="4">
    <source>
        <dbReference type="ARBA" id="ARBA00022552"/>
    </source>
</evidence>
<evidence type="ECO:0000259" key="11">
    <source>
        <dbReference type="Pfam" id="PF04452"/>
    </source>
</evidence>
<keyword evidence="4 10" id="KW-0698">rRNA processing</keyword>
<evidence type="ECO:0000256" key="5">
    <source>
        <dbReference type="ARBA" id="ARBA00022603"/>
    </source>
</evidence>
<keyword evidence="7 10" id="KW-0949">S-adenosyl-L-methionine</keyword>
<dbReference type="Proteomes" id="UP000321903">
    <property type="component" value="Unassembled WGS sequence"/>
</dbReference>
<evidence type="ECO:0000256" key="6">
    <source>
        <dbReference type="ARBA" id="ARBA00022679"/>
    </source>
</evidence>
<dbReference type="NCBIfam" id="NF008699">
    <property type="entry name" value="PRK11713.5-2"/>
    <property type="match status" value="1"/>
</dbReference>
<comment type="function">
    <text evidence="8 10">Specifically methylates the N3 position of the uracil ring of uridine 1498 (m3U1498) in 16S rRNA. Acts on the fully assembled 30S ribosomal subunit.</text>
</comment>
<dbReference type="Gene3D" id="3.40.1280.10">
    <property type="match status" value="1"/>
</dbReference>
<dbReference type="EC" id="2.1.1.193" evidence="10"/>
<comment type="caution">
    <text evidence="12">The sequence shown here is derived from an EMBL/GenBank/DDBJ whole genome shotgun (WGS) entry which is preliminary data.</text>
</comment>
<comment type="similarity">
    <text evidence="2 10">Belongs to the RNA methyltransferase RsmE family.</text>
</comment>
<evidence type="ECO:0000256" key="8">
    <source>
        <dbReference type="ARBA" id="ARBA00025699"/>
    </source>
</evidence>
<dbReference type="InterPro" id="IPR006700">
    <property type="entry name" value="RsmE"/>
</dbReference>
<feature type="domain" description="Ribosomal RNA small subunit methyltransferase E methyltransferase" evidence="11">
    <location>
        <begin position="74"/>
        <end position="180"/>
    </location>
</feature>
<gene>
    <name evidence="12" type="ORF">ES754_04895</name>
</gene>
<dbReference type="InterPro" id="IPR046886">
    <property type="entry name" value="RsmE_MTase_dom"/>
</dbReference>
<keyword evidence="13" id="KW-1185">Reference proteome</keyword>
<keyword evidence="5 10" id="KW-0489">Methyltransferase</keyword>
<reference evidence="12 13" key="1">
    <citation type="submission" date="2019-08" db="EMBL/GenBank/DDBJ databases">
        <title>Genome sequence of Psychrobacter frigidicola ACAM304 (type strain).</title>
        <authorList>
            <person name="Bowman J.P."/>
        </authorList>
    </citation>
    <scope>NUCLEOTIDE SEQUENCE [LARGE SCALE GENOMIC DNA]</scope>
    <source>
        <strain evidence="12 13">ACAM 304</strain>
    </source>
</reference>
<feature type="domain" description="Ribosomal RNA small subunit methyltransferase E methyltransferase" evidence="11">
    <location>
        <begin position="214"/>
        <end position="266"/>
    </location>
</feature>
<evidence type="ECO:0000313" key="12">
    <source>
        <dbReference type="EMBL" id="TXD98272.1"/>
    </source>
</evidence>
<dbReference type="InterPro" id="IPR029026">
    <property type="entry name" value="tRNA_m1G_MTases_N"/>
</dbReference>
<dbReference type="EMBL" id="VORZ01000001">
    <property type="protein sequence ID" value="TXD98272.1"/>
    <property type="molecule type" value="Genomic_DNA"/>
</dbReference>
<dbReference type="RefSeq" id="WP_147222574.1">
    <property type="nucleotide sequence ID" value="NZ_CAJGYY010000001.1"/>
</dbReference>
<evidence type="ECO:0000313" key="13">
    <source>
        <dbReference type="Proteomes" id="UP000321903"/>
    </source>
</evidence>
<evidence type="ECO:0000256" key="2">
    <source>
        <dbReference type="ARBA" id="ARBA00005528"/>
    </source>
</evidence>
<evidence type="ECO:0000256" key="3">
    <source>
        <dbReference type="ARBA" id="ARBA00022490"/>
    </source>
</evidence>
<evidence type="ECO:0000256" key="10">
    <source>
        <dbReference type="PIRNR" id="PIRNR015601"/>
    </source>
</evidence>